<dbReference type="EMBL" id="JAMDNP010000019">
    <property type="protein sequence ID" value="MCY9761093.1"/>
    <property type="molecule type" value="Genomic_DNA"/>
</dbReference>
<comment type="caution">
    <text evidence="2">The sequence shown here is derived from an EMBL/GenBank/DDBJ whole genome shotgun (WGS) entry which is preliminary data.</text>
</comment>
<evidence type="ECO:0000313" key="3">
    <source>
        <dbReference type="Proteomes" id="UP001527181"/>
    </source>
</evidence>
<dbReference type="GeneID" id="94487751"/>
<reference evidence="2 3" key="1">
    <citation type="submission" date="2022-05" db="EMBL/GenBank/DDBJ databases">
        <title>Genome Sequencing of Bee-Associated Microbes.</title>
        <authorList>
            <person name="Dunlap C."/>
        </authorList>
    </citation>
    <scope>NUCLEOTIDE SEQUENCE [LARGE SCALE GENOMIC DNA]</scope>
    <source>
        <strain evidence="2 3">NRRL B-04010</strain>
    </source>
</reference>
<dbReference type="SUPFAM" id="SSF56059">
    <property type="entry name" value="Glutathione synthetase ATP-binding domain-like"/>
    <property type="match status" value="1"/>
</dbReference>
<protein>
    <submittedName>
        <fullName evidence="2">YheC/YheD family protein</fullName>
    </submittedName>
</protein>
<organism evidence="2 3">
    <name type="scientific">Paenibacillus alvei</name>
    <name type="common">Bacillus alvei</name>
    <dbReference type="NCBI Taxonomy" id="44250"/>
    <lineage>
        <taxon>Bacteria</taxon>
        <taxon>Bacillati</taxon>
        <taxon>Bacillota</taxon>
        <taxon>Bacilli</taxon>
        <taxon>Bacillales</taxon>
        <taxon>Paenibacillaceae</taxon>
        <taxon>Paenibacillus</taxon>
    </lineage>
</organism>
<dbReference type="Gene3D" id="3.30.470.20">
    <property type="entry name" value="ATP-grasp fold, B domain"/>
    <property type="match status" value="1"/>
</dbReference>
<dbReference type="InterPro" id="IPR026838">
    <property type="entry name" value="YheC/D"/>
</dbReference>
<dbReference type="Proteomes" id="UP001527181">
    <property type="component" value="Unassembled WGS sequence"/>
</dbReference>
<dbReference type="RefSeq" id="WP_005543672.1">
    <property type="nucleotide sequence ID" value="NZ_JAKOBS010000011.1"/>
</dbReference>
<feature type="region of interest" description="Disordered" evidence="1">
    <location>
        <begin position="1"/>
        <end position="23"/>
    </location>
</feature>
<proteinExistence type="predicted"/>
<sequence length="258" mass="29799">MKSRRKRKSASVTHSVVKPKGPKLEHHTELMKDNELRGHLPETMKLDKESLFFMLSLYPSVYVKPNQGAFGEGVMKVTKSSDSSETEQFHVHRGTKQHTFHSKERLYSFILSKKTSKKYIVQQGIDLLHWEDRPFDLRIMVKKQEDESWKNEGILGRVAQSNKIVTNIRSGGSPVSIEKLLSSHTNWVSLRNVKEQIDRIGVRASEKIESKYPGVKLLGIDIGLDQRLKPWIIEVNMKPEKICWDCIEKLYQENESVS</sequence>
<evidence type="ECO:0000256" key="1">
    <source>
        <dbReference type="SAM" id="MobiDB-lite"/>
    </source>
</evidence>
<evidence type="ECO:0000313" key="2">
    <source>
        <dbReference type="EMBL" id="MCY9761093.1"/>
    </source>
</evidence>
<gene>
    <name evidence="2" type="ORF">M5X12_10965</name>
</gene>
<accession>A0ABT4GWK1</accession>
<keyword evidence="3" id="KW-1185">Reference proteome</keyword>
<dbReference type="Pfam" id="PF14398">
    <property type="entry name" value="ATPgrasp_YheCD"/>
    <property type="match status" value="1"/>
</dbReference>
<name>A0ABT4GWK1_PAEAL</name>